<feature type="domain" description="T-SNARE coiled-coil homology" evidence="6">
    <location>
        <begin position="313"/>
        <end position="375"/>
    </location>
</feature>
<organism evidence="8 9">
    <name type="scientific">Botryotinia convoluta</name>
    <dbReference type="NCBI Taxonomy" id="54673"/>
    <lineage>
        <taxon>Eukaryota</taxon>
        <taxon>Fungi</taxon>
        <taxon>Dikarya</taxon>
        <taxon>Ascomycota</taxon>
        <taxon>Pezizomycotina</taxon>
        <taxon>Leotiomycetes</taxon>
        <taxon>Helotiales</taxon>
        <taxon>Sclerotiniaceae</taxon>
        <taxon>Botryotinia</taxon>
    </lineage>
</organism>
<evidence type="ECO:0000256" key="1">
    <source>
        <dbReference type="ARBA" id="ARBA00004116"/>
    </source>
</evidence>
<dbReference type="CDD" id="cd15858">
    <property type="entry name" value="SNARE_VAM7"/>
    <property type="match status" value="1"/>
</dbReference>
<feature type="region of interest" description="Disordered" evidence="5">
    <location>
        <begin position="276"/>
        <end position="299"/>
    </location>
</feature>
<keyword evidence="3" id="KW-0175">Coiled coil</keyword>
<dbReference type="SMART" id="SM00312">
    <property type="entry name" value="PX"/>
    <property type="match status" value="1"/>
</dbReference>
<name>A0A4Z1HLD6_9HELO</name>
<dbReference type="FunFam" id="3.30.1520.10:FF:000052">
    <property type="entry name" value="Putative SNARE complex subunit (Vam7)"/>
    <property type="match status" value="1"/>
</dbReference>
<dbReference type="AlphaFoldDB" id="A0A4Z1HLD6"/>
<evidence type="ECO:0000256" key="5">
    <source>
        <dbReference type="SAM" id="MobiDB-lite"/>
    </source>
</evidence>
<dbReference type="Pfam" id="PF00787">
    <property type="entry name" value="PX"/>
    <property type="match status" value="1"/>
</dbReference>
<dbReference type="InterPro" id="IPR001683">
    <property type="entry name" value="PX_dom"/>
</dbReference>
<dbReference type="SUPFAM" id="SSF58038">
    <property type="entry name" value="SNARE fusion complex"/>
    <property type="match status" value="1"/>
</dbReference>
<keyword evidence="2" id="KW-0926">Vacuole</keyword>
<reference evidence="8 9" key="1">
    <citation type="submission" date="2017-12" db="EMBL/GenBank/DDBJ databases">
        <title>Comparative genomics of Botrytis spp.</title>
        <authorList>
            <person name="Valero-Jimenez C.A."/>
            <person name="Tapia P."/>
            <person name="Veloso J."/>
            <person name="Silva-Moreno E."/>
            <person name="Staats M."/>
            <person name="Valdes J.H."/>
            <person name="Van Kan J.A.L."/>
        </authorList>
    </citation>
    <scope>NUCLEOTIDE SEQUENCE [LARGE SCALE GENOMIC DNA]</scope>
    <source>
        <strain evidence="8 9">MUCL11595</strain>
    </source>
</reference>
<evidence type="ECO:0008006" key="10">
    <source>
        <dbReference type="Google" id="ProtNLM"/>
    </source>
</evidence>
<comment type="caution">
    <text evidence="8">The sequence shown here is derived from an EMBL/GenBank/DDBJ whole genome shotgun (WGS) entry which is preliminary data.</text>
</comment>
<dbReference type="FunFam" id="1.20.5.110:FF:000058">
    <property type="entry name" value="VAM7p Vacuolar SNARE protein"/>
    <property type="match status" value="1"/>
</dbReference>
<dbReference type="GO" id="GO:0035091">
    <property type="term" value="F:phosphatidylinositol binding"/>
    <property type="evidence" value="ECO:0007669"/>
    <property type="project" value="InterPro"/>
</dbReference>
<proteinExistence type="predicted"/>
<keyword evidence="9" id="KW-1185">Reference proteome</keyword>
<comment type="subcellular location">
    <subcellularLocation>
        <location evidence="1">Vacuole</location>
    </subcellularLocation>
</comment>
<dbReference type="SMART" id="SM00397">
    <property type="entry name" value="t_SNARE"/>
    <property type="match status" value="1"/>
</dbReference>
<gene>
    <name evidence="8" type="ORF">BCON_0363g00020</name>
</gene>
<dbReference type="PROSITE" id="PS50195">
    <property type="entry name" value="PX"/>
    <property type="match status" value="1"/>
</dbReference>
<dbReference type="SUPFAM" id="SSF64268">
    <property type="entry name" value="PX domain"/>
    <property type="match status" value="1"/>
</dbReference>
<dbReference type="OrthoDB" id="428895at2759"/>
<dbReference type="Gene3D" id="3.30.1520.10">
    <property type="entry name" value="Phox-like domain"/>
    <property type="match status" value="1"/>
</dbReference>
<dbReference type="PROSITE" id="PS50192">
    <property type="entry name" value="T_SNARE"/>
    <property type="match status" value="1"/>
</dbReference>
<feature type="domain" description="PX" evidence="7">
    <location>
        <begin position="4"/>
        <end position="119"/>
    </location>
</feature>
<protein>
    <recommendedName>
        <fullName evidence="10">PX domain-containing protein</fullName>
    </recommendedName>
</protein>
<dbReference type="GO" id="GO:0097576">
    <property type="term" value="P:vacuole fusion"/>
    <property type="evidence" value="ECO:0007669"/>
    <property type="project" value="UniProtKB-ARBA"/>
</dbReference>
<dbReference type="Gene3D" id="1.20.5.110">
    <property type="match status" value="1"/>
</dbReference>
<evidence type="ECO:0000259" key="7">
    <source>
        <dbReference type="PROSITE" id="PS50195"/>
    </source>
</evidence>
<dbReference type="CDD" id="cd06897">
    <property type="entry name" value="PX_SNARE"/>
    <property type="match status" value="1"/>
</dbReference>
<dbReference type="GO" id="GO:0016192">
    <property type="term" value="P:vesicle-mediated transport"/>
    <property type="evidence" value="ECO:0007669"/>
    <property type="project" value="UniProtKB-ARBA"/>
</dbReference>
<dbReference type="InterPro" id="IPR036871">
    <property type="entry name" value="PX_dom_sf"/>
</dbReference>
<evidence type="ECO:0000256" key="2">
    <source>
        <dbReference type="ARBA" id="ARBA00022554"/>
    </source>
</evidence>
<dbReference type="Proteomes" id="UP000297527">
    <property type="component" value="Unassembled WGS sequence"/>
</dbReference>
<accession>A0A4Z1HLD6</accession>
<dbReference type="GO" id="GO:0000329">
    <property type="term" value="C:fungal-type vacuole membrane"/>
    <property type="evidence" value="ECO:0007669"/>
    <property type="project" value="UniProtKB-ARBA"/>
</dbReference>
<comment type="function">
    <text evidence="4">Essential for proper morphogenesis of the vacuole. May exist as structural reinforcement on the surface of the vacuolar membrane and be required for maintenance against rupture by osmotic pressure.</text>
</comment>
<dbReference type="InterPro" id="IPR000727">
    <property type="entry name" value="T_SNARE_dom"/>
</dbReference>
<sequence>MAPPLELSIPSTILSSAPNEKPYTLYNITLRLPLRTFVVQKRYSDFVTLHSSLCTQVSSPPPAPLPGKTWFKSTINSPELTEDRRRGLETYLRSIAENPDRRWRETSVWRQFLNLPSNSGNASLSSAREGLIAANQRGVGGNAEVMADPQVWLDVHRELKAQLHDARLFLGMRDSANTAAGQYEAGANAKRCLVKAGGLLKDLEEGLRVMSEGEKNGRGEARVGAGELRRRRDLLGSAKVEKEGLEKLAVTLAVKNQASSSSANGGAAATQADKNALFGPGVSRPSGRVLGAPVPETDKTRELDNEGVLQLQKELMQNQDMDVEELGKIVRRQREMGLAIHGELELQNEMLKRVDEDADRVKGKINIAKKRIGKIR</sequence>
<evidence type="ECO:0000313" key="9">
    <source>
        <dbReference type="Proteomes" id="UP000297527"/>
    </source>
</evidence>
<evidence type="ECO:0000256" key="4">
    <source>
        <dbReference type="ARBA" id="ARBA00054927"/>
    </source>
</evidence>
<evidence type="ECO:0000313" key="8">
    <source>
        <dbReference type="EMBL" id="TGO45813.1"/>
    </source>
</evidence>
<evidence type="ECO:0000259" key="6">
    <source>
        <dbReference type="PROSITE" id="PS50192"/>
    </source>
</evidence>
<evidence type="ECO:0000256" key="3">
    <source>
        <dbReference type="ARBA" id="ARBA00023054"/>
    </source>
</evidence>
<dbReference type="EMBL" id="PQXN01000361">
    <property type="protein sequence ID" value="TGO45813.1"/>
    <property type="molecule type" value="Genomic_DNA"/>
</dbReference>
<dbReference type="GO" id="GO:0007034">
    <property type="term" value="P:vacuolar transport"/>
    <property type="evidence" value="ECO:0007669"/>
    <property type="project" value="UniProtKB-ARBA"/>
</dbReference>